<keyword evidence="2" id="KW-0645">Protease</keyword>
<dbReference type="AlphaFoldDB" id="A0AAN7GTZ1"/>
<comment type="caution">
    <text evidence="6">The sequence shown here is derived from an EMBL/GenBank/DDBJ whole genome shotgun (WGS) entry which is preliminary data.</text>
</comment>
<feature type="domain" description="Ubiquitin-like protease family profile" evidence="5">
    <location>
        <begin position="17"/>
        <end position="185"/>
    </location>
</feature>
<dbReference type="EMBL" id="MU865383">
    <property type="protein sequence ID" value="KAK4224792.1"/>
    <property type="molecule type" value="Genomic_DNA"/>
</dbReference>
<dbReference type="Pfam" id="PF02902">
    <property type="entry name" value="Peptidase_C48"/>
    <property type="match status" value="1"/>
</dbReference>
<dbReference type="PANTHER" id="PTHR46468">
    <property type="entry name" value="SENTRIN-SPECIFIC PROTEASE 8"/>
    <property type="match status" value="1"/>
</dbReference>
<reference evidence="6" key="1">
    <citation type="journal article" date="2023" name="Mol. Phylogenet. Evol.">
        <title>Genome-scale phylogeny and comparative genomics of the fungal order Sordariales.</title>
        <authorList>
            <person name="Hensen N."/>
            <person name="Bonometti L."/>
            <person name="Westerberg I."/>
            <person name="Brannstrom I.O."/>
            <person name="Guillou S."/>
            <person name="Cros-Aarteil S."/>
            <person name="Calhoun S."/>
            <person name="Haridas S."/>
            <person name="Kuo A."/>
            <person name="Mondo S."/>
            <person name="Pangilinan J."/>
            <person name="Riley R."/>
            <person name="LaButti K."/>
            <person name="Andreopoulos B."/>
            <person name="Lipzen A."/>
            <person name="Chen C."/>
            <person name="Yan M."/>
            <person name="Daum C."/>
            <person name="Ng V."/>
            <person name="Clum A."/>
            <person name="Steindorff A."/>
            <person name="Ohm R.A."/>
            <person name="Martin F."/>
            <person name="Silar P."/>
            <person name="Natvig D.O."/>
            <person name="Lalanne C."/>
            <person name="Gautier V."/>
            <person name="Ament-Velasquez S.L."/>
            <person name="Kruys A."/>
            <person name="Hutchinson M.I."/>
            <person name="Powell A.J."/>
            <person name="Barry K."/>
            <person name="Miller A.N."/>
            <person name="Grigoriev I.V."/>
            <person name="Debuchy R."/>
            <person name="Gladieux P."/>
            <person name="Hiltunen Thoren M."/>
            <person name="Johannesson H."/>
        </authorList>
    </citation>
    <scope>NUCLEOTIDE SEQUENCE</scope>
    <source>
        <strain evidence="6">CBS 990.96</strain>
    </source>
</reference>
<evidence type="ECO:0000313" key="6">
    <source>
        <dbReference type="EMBL" id="KAK4224792.1"/>
    </source>
</evidence>
<protein>
    <recommendedName>
        <fullName evidence="5">Ubiquitin-like protease family profile domain-containing protein</fullName>
    </recommendedName>
</protein>
<evidence type="ECO:0000313" key="7">
    <source>
        <dbReference type="Proteomes" id="UP001301958"/>
    </source>
</evidence>
<gene>
    <name evidence="6" type="ORF">QBC38DRAFT_370237</name>
</gene>
<name>A0AAN7GTZ1_9PEZI</name>
<dbReference type="InterPro" id="IPR003653">
    <property type="entry name" value="Peptidase_C48_C"/>
</dbReference>
<accession>A0AAN7GTZ1</accession>
<dbReference type="InterPro" id="IPR038765">
    <property type="entry name" value="Papain-like_cys_pep_sf"/>
</dbReference>
<dbReference type="Gene3D" id="3.40.395.10">
    <property type="entry name" value="Adenoviral Proteinase, Chain A"/>
    <property type="match status" value="1"/>
</dbReference>
<dbReference type="GO" id="GO:0019784">
    <property type="term" value="F:deNEDDylase activity"/>
    <property type="evidence" value="ECO:0007669"/>
    <property type="project" value="InterPro"/>
</dbReference>
<proteinExistence type="inferred from homology"/>
<dbReference type="PANTHER" id="PTHR46468:SF1">
    <property type="entry name" value="SENTRIN-SPECIFIC PROTEASE 8"/>
    <property type="match status" value="1"/>
</dbReference>
<keyword evidence="3" id="KW-0378">Hydrolase</keyword>
<dbReference type="InterPro" id="IPR044613">
    <property type="entry name" value="Nep1/2-like"/>
</dbReference>
<dbReference type="GO" id="GO:0008234">
    <property type="term" value="F:cysteine-type peptidase activity"/>
    <property type="evidence" value="ECO:0007669"/>
    <property type="project" value="UniProtKB-KW"/>
</dbReference>
<dbReference type="GO" id="GO:0006508">
    <property type="term" value="P:proteolysis"/>
    <property type="evidence" value="ECO:0007669"/>
    <property type="project" value="UniProtKB-KW"/>
</dbReference>
<evidence type="ECO:0000259" key="5">
    <source>
        <dbReference type="PROSITE" id="PS50600"/>
    </source>
</evidence>
<keyword evidence="7" id="KW-1185">Reference proteome</keyword>
<evidence type="ECO:0000256" key="2">
    <source>
        <dbReference type="ARBA" id="ARBA00022670"/>
    </source>
</evidence>
<reference evidence="6" key="2">
    <citation type="submission" date="2023-05" db="EMBL/GenBank/DDBJ databases">
        <authorList>
            <consortium name="Lawrence Berkeley National Laboratory"/>
            <person name="Steindorff A."/>
            <person name="Hensen N."/>
            <person name="Bonometti L."/>
            <person name="Westerberg I."/>
            <person name="Brannstrom I.O."/>
            <person name="Guillou S."/>
            <person name="Cros-Aarteil S."/>
            <person name="Calhoun S."/>
            <person name="Haridas S."/>
            <person name="Kuo A."/>
            <person name="Mondo S."/>
            <person name="Pangilinan J."/>
            <person name="Riley R."/>
            <person name="Labutti K."/>
            <person name="Andreopoulos B."/>
            <person name="Lipzen A."/>
            <person name="Chen C."/>
            <person name="Yanf M."/>
            <person name="Daum C."/>
            <person name="Ng V."/>
            <person name="Clum A."/>
            <person name="Ohm R."/>
            <person name="Martin F."/>
            <person name="Silar P."/>
            <person name="Natvig D."/>
            <person name="Lalanne C."/>
            <person name="Gautier V."/>
            <person name="Ament-Velasquez S.L."/>
            <person name="Kruys A."/>
            <person name="Hutchinson M.I."/>
            <person name="Powell A.J."/>
            <person name="Barry K."/>
            <person name="Miller A.N."/>
            <person name="Grigoriev I.V."/>
            <person name="Debuchy R."/>
            <person name="Gladieux P."/>
            <person name="Thoren M.H."/>
            <person name="Johannesson H."/>
        </authorList>
    </citation>
    <scope>NUCLEOTIDE SEQUENCE</scope>
    <source>
        <strain evidence="6">CBS 990.96</strain>
    </source>
</reference>
<comment type="similarity">
    <text evidence="1">Belongs to the peptidase C48 family.</text>
</comment>
<dbReference type="Proteomes" id="UP001301958">
    <property type="component" value="Unassembled WGS sequence"/>
</dbReference>
<keyword evidence="4" id="KW-0788">Thiol protease</keyword>
<organism evidence="6 7">
    <name type="scientific">Podospora fimiseda</name>
    <dbReference type="NCBI Taxonomy" id="252190"/>
    <lineage>
        <taxon>Eukaryota</taxon>
        <taxon>Fungi</taxon>
        <taxon>Dikarya</taxon>
        <taxon>Ascomycota</taxon>
        <taxon>Pezizomycotina</taxon>
        <taxon>Sordariomycetes</taxon>
        <taxon>Sordariomycetidae</taxon>
        <taxon>Sordariales</taxon>
        <taxon>Podosporaceae</taxon>
        <taxon>Podospora</taxon>
    </lineage>
</organism>
<dbReference type="SUPFAM" id="SSF54001">
    <property type="entry name" value="Cysteine proteinases"/>
    <property type="match status" value="1"/>
</dbReference>
<dbReference type="FunFam" id="3.40.395.10:FF:000008">
    <property type="entry name" value="Ulp1 protease family protein"/>
    <property type="match status" value="1"/>
</dbReference>
<dbReference type="GO" id="GO:0000338">
    <property type="term" value="P:protein deneddylation"/>
    <property type="evidence" value="ECO:0007669"/>
    <property type="project" value="UniProtKB-ARBA"/>
</dbReference>
<dbReference type="PROSITE" id="PS50600">
    <property type="entry name" value="ULP_PROTEASE"/>
    <property type="match status" value="1"/>
</dbReference>
<evidence type="ECO:0000256" key="1">
    <source>
        <dbReference type="ARBA" id="ARBA00005234"/>
    </source>
</evidence>
<evidence type="ECO:0000256" key="3">
    <source>
        <dbReference type="ARBA" id="ARBA00022801"/>
    </source>
</evidence>
<evidence type="ECO:0000256" key="4">
    <source>
        <dbReference type="ARBA" id="ARBA00022807"/>
    </source>
</evidence>
<sequence>MRLINYSSQLGGKDSDVYLSYHDVTLTNADIKALKDDWLTDQCITFWEEWIEREILPDYPQAKIVLLRPTMTVLLTLAKDVASMAGSLPSFEGVTHVFIPVNDVRDTSQSDAGTHWSLLVVSLIDGIAFHYDSLGGSNFFPACKATDRLSKVLGVAIRFYQMDDCPQQSNTSDCGVFVCILIRHLLLKRLLNAHSGKQVSMSMSNQGVDSINGRKEMLKIIEAVRKEGIRRRSASPLPGAANTPPRVD</sequence>